<dbReference type="GeneID" id="80893438"/>
<dbReference type="RefSeq" id="XP_056059527.1">
    <property type="nucleotide sequence ID" value="XM_056204140.1"/>
</dbReference>
<sequence length="66" mass="7552">MTHIVGTPDMCPGMFHTCLKNRRLLFIRPVSSSYLLGSAPFEFYGTSWSNTESRSQPRRWDLARGS</sequence>
<proteinExistence type="predicted"/>
<dbReference type="KEGG" id="amus:LMH87_006279"/>
<name>A0A9W8QQV0_AKAMU</name>
<protein>
    <submittedName>
        <fullName evidence="1">Uncharacterized protein</fullName>
    </submittedName>
</protein>
<comment type="caution">
    <text evidence="1">The sequence shown here is derived from an EMBL/GenBank/DDBJ whole genome shotgun (WGS) entry which is preliminary data.</text>
</comment>
<reference evidence="1" key="1">
    <citation type="journal article" date="2023" name="Access Microbiol">
        <title>De-novo genome assembly for Akanthomyces muscarius, a biocontrol agent of insect agricultural pests.</title>
        <authorList>
            <person name="Erdos Z."/>
            <person name="Studholme D.J."/>
            <person name="Raymond B."/>
            <person name="Sharma M."/>
        </authorList>
    </citation>
    <scope>NUCLEOTIDE SEQUENCE</scope>
    <source>
        <strain evidence="1">Ve6</strain>
    </source>
</reference>
<evidence type="ECO:0000313" key="1">
    <source>
        <dbReference type="EMBL" id="KAJ4164612.1"/>
    </source>
</evidence>
<dbReference type="AlphaFoldDB" id="A0A9W8QQV0"/>
<accession>A0A9W8QQV0</accession>
<organism evidence="1 2">
    <name type="scientific">Akanthomyces muscarius</name>
    <name type="common">Entomopathogenic fungus</name>
    <name type="synonym">Lecanicillium muscarium</name>
    <dbReference type="NCBI Taxonomy" id="2231603"/>
    <lineage>
        <taxon>Eukaryota</taxon>
        <taxon>Fungi</taxon>
        <taxon>Dikarya</taxon>
        <taxon>Ascomycota</taxon>
        <taxon>Pezizomycotina</taxon>
        <taxon>Sordariomycetes</taxon>
        <taxon>Hypocreomycetidae</taxon>
        <taxon>Hypocreales</taxon>
        <taxon>Cordycipitaceae</taxon>
        <taxon>Akanthomyces</taxon>
    </lineage>
</organism>
<evidence type="ECO:0000313" key="2">
    <source>
        <dbReference type="Proteomes" id="UP001144673"/>
    </source>
</evidence>
<keyword evidence="2" id="KW-1185">Reference proteome</keyword>
<dbReference type="EMBL" id="JAJHUN010000001">
    <property type="protein sequence ID" value="KAJ4164612.1"/>
    <property type="molecule type" value="Genomic_DNA"/>
</dbReference>
<dbReference type="Proteomes" id="UP001144673">
    <property type="component" value="Chromosome 1"/>
</dbReference>
<gene>
    <name evidence="1" type="ORF">LMH87_006279</name>
</gene>